<keyword evidence="7" id="KW-1185">Reference proteome</keyword>
<dbReference type="GO" id="GO:0045892">
    <property type="term" value="P:negative regulation of DNA-templated transcription"/>
    <property type="evidence" value="ECO:0007669"/>
    <property type="project" value="UniProtKB-ARBA"/>
</dbReference>
<dbReference type="PANTHER" id="PTHR30136:SF24">
    <property type="entry name" value="HTH-TYPE TRANSCRIPTIONAL REPRESSOR ALLR"/>
    <property type="match status" value="1"/>
</dbReference>
<evidence type="ECO:0000256" key="1">
    <source>
        <dbReference type="ARBA" id="ARBA00023015"/>
    </source>
</evidence>
<evidence type="ECO:0000313" key="6">
    <source>
        <dbReference type="EMBL" id="TLS53863.1"/>
    </source>
</evidence>
<evidence type="ECO:0000259" key="5">
    <source>
        <dbReference type="PROSITE" id="PS51078"/>
    </source>
</evidence>
<dbReference type="Gene3D" id="3.30.450.40">
    <property type="match status" value="1"/>
</dbReference>
<dbReference type="InterPro" id="IPR029016">
    <property type="entry name" value="GAF-like_dom_sf"/>
</dbReference>
<evidence type="ECO:0000259" key="4">
    <source>
        <dbReference type="PROSITE" id="PS51077"/>
    </source>
</evidence>
<dbReference type="Pfam" id="PF09339">
    <property type="entry name" value="HTH_IclR"/>
    <property type="match status" value="1"/>
</dbReference>
<dbReference type="InterPro" id="IPR036388">
    <property type="entry name" value="WH-like_DNA-bd_sf"/>
</dbReference>
<dbReference type="AlphaFoldDB" id="A0A5R9GL96"/>
<reference evidence="6 7" key="1">
    <citation type="submission" date="2019-05" db="EMBL/GenBank/DDBJ databases">
        <authorList>
            <person name="Narsing Rao M.P."/>
            <person name="Li W.J."/>
        </authorList>
    </citation>
    <scope>NUCLEOTIDE SEQUENCE [LARGE SCALE GENOMIC DNA]</scope>
    <source>
        <strain evidence="6 7">SYSU_K30003</strain>
    </source>
</reference>
<sequence length="249" mass="27341">MDEQKYSVPALDRANAVLTALVDEPYRWKLSDLSKKLDISKSTLYSLLATMERLQWIARDRNDAYAIGSAMGRLGGAYFRQYDLVEAFRTLADPAMRKLEESIQLAVLEGSDVLYLAKVEAPGPVQMVSGPGVRFPAHATGLGKALLAGTTEDRIRELFPEESLPKITVHTVGSREALLQEVRKGEREGYTTDIQEGVMGFCCVAAPVRASGGGVVAAVSCSMPIHRWEGKKETALREMQELAKRLSPL</sequence>
<dbReference type="SMART" id="SM00346">
    <property type="entry name" value="HTH_ICLR"/>
    <property type="match status" value="1"/>
</dbReference>
<keyword evidence="1" id="KW-0805">Transcription regulation</keyword>
<proteinExistence type="predicted"/>
<comment type="caution">
    <text evidence="6">The sequence shown here is derived from an EMBL/GenBank/DDBJ whole genome shotgun (WGS) entry which is preliminary data.</text>
</comment>
<gene>
    <name evidence="6" type="ORF">FE782_00440</name>
</gene>
<dbReference type="Proteomes" id="UP000309676">
    <property type="component" value="Unassembled WGS sequence"/>
</dbReference>
<dbReference type="PROSITE" id="PS51077">
    <property type="entry name" value="HTH_ICLR"/>
    <property type="match status" value="1"/>
</dbReference>
<evidence type="ECO:0000256" key="2">
    <source>
        <dbReference type="ARBA" id="ARBA00023125"/>
    </source>
</evidence>
<dbReference type="RefSeq" id="WP_138191398.1">
    <property type="nucleotide sequence ID" value="NZ_VCIW01000001.1"/>
</dbReference>
<feature type="domain" description="IclR-ED" evidence="5">
    <location>
        <begin position="70"/>
        <end position="249"/>
    </location>
</feature>
<dbReference type="Pfam" id="PF01614">
    <property type="entry name" value="IclR_C"/>
    <property type="match status" value="1"/>
</dbReference>
<dbReference type="InterPro" id="IPR014757">
    <property type="entry name" value="Tscrpt_reg_IclR_C"/>
</dbReference>
<evidence type="ECO:0000313" key="7">
    <source>
        <dbReference type="Proteomes" id="UP000309676"/>
    </source>
</evidence>
<dbReference type="EMBL" id="VCIW01000001">
    <property type="protein sequence ID" value="TLS53863.1"/>
    <property type="molecule type" value="Genomic_DNA"/>
</dbReference>
<dbReference type="SUPFAM" id="SSF55781">
    <property type="entry name" value="GAF domain-like"/>
    <property type="match status" value="1"/>
</dbReference>
<dbReference type="InterPro" id="IPR036390">
    <property type="entry name" value="WH_DNA-bd_sf"/>
</dbReference>
<keyword evidence="3" id="KW-0804">Transcription</keyword>
<keyword evidence="2" id="KW-0238">DNA-binding</keyword>
<dbReference type="SUPFAM" id="SSF46785">
    <property type="entry name" value="Winged helix' DNA-binding domain"/>
    <property type="match status" value="1"/>
</dbReference>
<feature type="domain" description="HTH iclR-type" evidence="4">
    <location>
        <begin position="8"/>
        <end position="69"/>
    </location>
</feature>
<dbReference type="InterPro" id="IPR050707">
    <property type="entry name" value="HTH_MetabolicPath_Reg"/>
</dbReference>
<evidence type="ECO:0000256" key="3">
    <source>
        <dbReference type="ARBA" id="ARBA00023163"/>
    </source>
</evidence>
<protein>
    <submittedName>
        <fullName evidence="6">IclR family transcriptional regulator</fullName>
    </submittedName>
</protein>
<dbReference type="GO" id="GO:0003677">
    <property type="term" value="F:DNA binding"/>
    <property type="evidence" value="ECO:0007669"/>
    <property type="project" value="UniProtKB-KW"/>
</dbReference>
<dbReference type="InterPro" id="IPR005471">
    <property type="entry name" value="Tscrpt_reg_IclR_N"/>
</dbReference>
<dbReference type="Gene3D" id="1.10.10.10">
    <property type="entry name" value="Winged helix-like DNA-binding domain superfamily/Winged helix DNA-binding domain"/>
    <property type="match status" value="1"/>
</dbReference>
<dbReference type="GO" id="GO:0003700">
    <property type="term" value="F:DNA-binding transcription factor activity"/>
    <property type="evidence" value="ECO:0007669"/>
    <property type="project" value="TreeGrafter"/>
</dbReference>
<organism evidence="6 7">
    <name type="scientific">Paenibacillus antri</name>
    <dbReference type="NCBI Taxonomy" id="2582848"/>
    <lineage>
        <taxon>Bacteria</taxon>
        <taxon>Bacillati</taxon>
        <taxon>Bacillota</taxon>
        <taxon>Bacilli</taxon>
        <taxon>Bacillales</taxon>
        <taxon>Paenibacillaceae</taxon>
        <taxon>Paenibacillus</taxon>
    </lineage>
</organism>
<dbReference type="OrthoDB" id="9791752at2"/>
<name>A0A5R9GL96_9BACL</name>
<accession>A0A5R9GL96</accession>
<dbReference type="PANTHER" id="PTHR30136">
    <property type="entry name" value="HELIX-TURN-HELIX TRANSCRIPTIONAL REGULATOR, ICLR FAMILY"/>
    <property type="match status" value="1"/>
</dbReference>
<dbReference type="PROSITE" id="PS51078">
    <property type="entry name" value="ICLR_ED"/>
    <property type="match status" value="1"/>
</dbReference>